<feature type="chain" id="PRO_5007120226" description="Lipoprotein" evidence="1">
    <location>
        <begin position="44"/>
        <end position="387"/>
    </location>
</feature>
<name>A0A103ZVS6_BURCE</name>
<dbReference type="RefSeq" id="WP_059667750.1">
    <property type="nucleotide sequence ID" value="NZ_LOYH01000022.1"/>
</dbReference>
<comment type="caution">
    <text evidence="2">The sequence shown here is derived from an EMBL/GenBank/DDBJ whole genome shotgun (WGS) entry which is preliminary data.</text>
</comment>
<evidence type="ECO:0000313" key="3">
    <source>
        <dbReference type="Proteomes" id="UP000069001"/>
    </source>
</evidence>
<keyword evidence="1" id="KW-0732">Signal</keyword>
<proteinExistence type="predicted"/>
<evidence type="ECO:0008006" key="4">
    <source>
        <dbReference type="Google" id="ProtNLM"/>
    </source>
</evidence>
<dbReference type="Proteomes" id="UP000069001">
    <property type="component" value="Unassembled WGS sequence"/>
</dbReference>
<dbReference type="AlphaFoldDB" id="A0A103ZVS6"/>
<protein>
    <recommendedName>
        <fullName evidence="4">Lipoprotein</fullName>
    </recommendedName>
</protein>
<accession>A0A103ZVS6</accession>
<dbReference type="EMBL" id="LOYH01000022">
    <property type="protein sequence ID" value="KVK86947.1"/>
    <property type="molecule type" value="Genomic_DNA"/>
</dbReference>
<evidence type="ECO:0000256" key="1">
    <source>
        <dbReference type="SAM" id="SignalP"/>
    </source>
</evidence>
<reference evidence="2 3" key="1">
    <citation type="submission" date="2015-11" db="EMBL/GenBank/DDBJ databases">
        <title>Expanding the genomic diversity of Burkholderia species for the development of highly accurate diagnostics.</title>
        <authorList>
            <person name="Sahl J."/>
            <person name="Keim P."/>
            <person name="Wagner D."/>
        </authorList>
    </citation>
    <scope>NUCLEOTIDE SEQUENCE [LARGE SCALE GENOMIC DNA]</scope>
    <source>
        <strain evidence="2 3">MSMB1302</strain>
    </source>
</reference>
<gene>
    <name evidence="2" type="ORF">WS90_04525</name>
</gene>
<organism evidence="2 3">
    <name type="scientific">Burkholderia cepacia</name>
    <name type="common">Pseudomonas cepacia</name>
    <dbReference type="NCBI Taxonomy" id="292"/>
    <lineage>
        <taxon>Bacteria</taxon>
        <taxon>Pseudomonadati</taxon>
        <taxon>Pseudomonadota</taxon>
        <taxon>Betaproteobacteria</taxon>
        <taxon>Burkholderiales</taxon>
        <taxon>Burkholderiaceae</taxon>
        <taxon>Burkholderia</taxon>
        <taxon>Burkholderia cepacia complex</taxon>
    </lineage>
</organism>
<feature type="signal peptide" evidence="1">
    <location>
        <begin position="1"/>
        <end position="43"/>
    </location>
</feature>
<sequence>MHGLLARLRGATKLPFLSAKRKSCSMRLSALLLAATIGTGAQAVTNDPRIIVGPYYPWMQFDANRSLELAPILIPRSSFSERAEWRFVDDARHISTFFPEESRLQYTTFRTDDPETIVLLGGVDRTRRCNGEYSSNIPCPRVDVFLSQDGGRHFLQRDVILPPLKYSVGNWSPGPRLPIPVILVRRGVLYLIVSNADARPRVLGDDYPGNVGVAVKWGDRMGLRYTWPEDYLPLWDWRMWSERPHPWKAQPAYVYAVELPQAEAMPTDEVPLSEHPTRVEQVCSWQRMKARSSGLPRLNAVSVVGSQLDAFGEPPAFEMPMKAPYSTLALIQASYSEDNRARLLHDMQADYPDWVASQKPVARLFPEMLAPHGNTAKVKDSDIQCAP</sequence>
<evidence type="ECO:0000313" key="2">
    <source>
        <dbReference type="EMBL" id="KVK86947.1"/>
    </source>
</evidence>